<keyword evidence="8" id="KW-0934">Plastid</keyword>
<evidence type="ECO:0000256" key="4">
    <source>
        <dbReference type="ARBA" id="ARBA00022840"/>
    </source>
</evidence>
<keyword evidence="1 6" id="KW-0436">Ligase</keyword>
<dbReference type="HAMAP" id="MF_01161">
    <property type="entry name" value="tRNA_Ile_lys_synt"/>
    <property type="match status" value="1"/>
</dbReference>
<dbReference type="InterPro" id="IPR012094">
    <property type="entry name" value="tRNA_Ile_lys_synt"/>
</dbReference>
<dbReference type="SUPFAM" id="SSF52402">
    <property type="entry name" value="Adenine nucleotide alpha hydrolases-like"/>
    <property type="match status" value="1"/>
</dbReference>
<evidence type="ECO:0000259" key="7">
    <source>
        <dbReference type="Pfam" id="PF01171"/>
    </source>
</evidence>
<comment type="function">
    <text evidence="6">Ligates lysine onto the cytidine present at position 34 of the AUA codon-specific tRNA(Ile) that contains the anticodon CAU, in an ATP-dependent manner. Cytidine is converted to lysidine, thus changing the amino acid specificity of the tRNA from methionine to isoleucine.</text>
</comment>
<comment type="similarity">
    <text evidence="6">Belongs to the tRNA(Ile)-lysidine synthase family.</text>
</comment>
<sequence>MKTHLHQEFNQKILQILEANQIQSVLVAISGGQDSFCLIKLIQDFQKIYNDFPQIEYIYIDHQWRKDCKYQIQHLINYISLIKSCIYIYQIKSLQNSEWQARQLRYQIITKHSQGNQATLILTAHSRTDKIETFFQQLMRGSSLEGITSLTLQRKLSTKKTLVRPLINTDRTDIQWFCRKFNLPIWSDITNYQYKVNRNRLRNEFIPYLKQYFMPNIEKKINSFIDLSYIENEYSKQNAIKLYILSRHKNNIALNYQLMNKQHLAIQVKTLHIFFYHHFHKSLEKNTRTNTSSCKNKSIIKHSLLWGRLSICIENGWLYIS</sequence>
<evidence type="ECO:0000256" key="5">
    <source>
        <dbReference type="ARBA" id="ARBA00048539"/>
    </source>
</evidence>
<dbReference type="InterPro" id="IPR011063">
    <property type="entry name" value="TilS/TtcA_N"/>
</dbReference>
<dbReference type="Gene3D" id="3.40.50.620">
    <property type="entry name" value="HUPs"/>
    <property type="match status" value="1"/>
</dbReference>
<evidence type="ECO:0000256" key="2">
    <source>
        <dbReference type="ARBA" id="ARBA00022694"/>
    </source>
</evidence>
<evidence type="ECO:0000256" key="6">
    <source>
        <dbReference type="HAMAP-Rule" id="MF_01161"/>
    </source>
</evidence>
<dbReference type="InterPro" id="IPR014729">
    <property type="entry name" value="Rossmann-like_a/b/a_fold"/>
</dbReference>
<accession>A0A1C9C9B4</accession>
<feature type="domain" description="tRNA(Ile)-lysidine/2-thiocytidine synthase N-terminal" evidence="7">
    <location>
        <begin position="25"/>
        <end position="204"/>
    </location>
</feature>
<keyword evidence="4 6" id="KW-0067">ATP-binding</keyword>
<keyword evidence="2 6" id="KW-0819">tRNA processing</keyword>
<dbReference type="CDD" id="cd01992">
    <property type="entry name" value="TilS_N"/>
    <property type="match status" value="1"/>
</dbReference>
<dbReference type="GO" id="GO:0032267">
    <property type="term" value="F:tRNA(Ile)-lysidine synthase activity"/>
    <property type="evidence" value="ECO:0007669"/>
    <property type="project" value="UniProtKB-EC"/>
</dbReference>
<dbReference type="AlphaFoldDB" id="A0A1C9C9B4"/>
<gene>
    <name evidence="6 8" type="primary">tilS</name>
    <name evidence="8" type="ORF">Schiz_093</name>
</gene>
<evidence type="ECO:0000256" key="3">
    <source>
        <dbReference type="ARBA" id="ARBA00022741"/>
    </source>
</evidence>
<dbReference type="InterPro" id="IPR012795">
    <property type="entry name" value="tRNA_Ile_lys_synt_N"/>
</dbReference>
<dbReference type="GO" id="GO:0005524">
    <property type="term" value="F:ATP binding"/>
    <property type="evidence" value="ECO:0007669"/>
    <property type="project" value="UniProtKB-UniRule"/>
</dbReference>
<dbReference type="RefSeq" id="YP_009296041.1">
    <property type="nucleotide sequence ID" value="NC_031169.1"/>
</dbReference>
<comment type="catalytic activity">
    <reaction evidence="5 6">
        <text>cytidine(34) in tRNA(Ile2) + L-lysine + ATP = lysidine(34) in tRNA(Ile2) + AMP + diphosphate + H(+)</text>
        <dbReference type="Rhea" id="RHEA:43744"/>
        <dbReference type="Rhea" id="RHEA-COMP:10625"/>
        <dbReference type="Rhea" id="RHEA-COMP:10670"/>
        <dbReference type="ChEBI" id="CHEBI:15378"/>
        <dbReference type="ChEBI" id="CHEBI:30616"/>
        <dbReference type="ChEBI" id="CHEBI:32551"/>
        <dbReference type="ChEBI" id="CHEBI:33019"/>
        <dbReference type="ChEBI" id="CHEBI:82748"/>
        <dbReference type="ChEBI" id="CHEBI:83665"/>
        <dbReference type="ChEBI" id="CHEBI:456215"/>
        <dbReference type="EC" id="6.3.4.19"/>
    </reaction>
</comment>
<geneLocation type="plastid" evidence="8"/>
<protein>
    <recommendedName>
        <fullName evidence="6">tRNA(Ile)-lysidine synthase</fullName>
        <ecNumber evidence="6">6.3.4.19</ecNumber>
    </recommendedName>
    <alternativeName>
        <fullName evidence="6">tRNA(Ile)-2-lysyl-cytidine synthase</fullName>
    </alternativeName>
    <alternativeName>
        <fullName evidence="6">tRNA(Ile)-lysidine synthetase</fullName>
    </alternativeName>
</protein>
<reference evidence="8" key="1">
    <citation type="journal article" date="2016" name="BMC Biol.">
        <title>Parallel evolution of highly conserved plastid genome architecture in red seaweeds and seed plants.</title>
        <authorList>
            <person name="Lee J."/>
            <person name="Cho C.H."/>
            <person name="Park S.I."/>
            <person name="Choi J.W."/>
            <person name="Song H.S."/>
            <person name="West J.A."/>
            <person name="Bhattacharya D."/>
            <person name="Yoon H.S."/>
        </authorList>
    </citation>
    <scope>NUCLEOTIDE SEQUENCE</scope>
</reference>
<feature type="binding site" evidence="6">
    <location>
        <begin position="30"/>
        <end position="35"/>
    </location>
    <ligand>
        <name>ATP</name>
        <dbReference type="ChEBI" id="CHEBI:30616"/>
    </ligand>
</feature>
<name>A0A1C9C9B4_9FLOR</name>
<evidence type="ECO:0000313" key="8">
    <source>
        <dbReference type="EMBL" id="AOM64976.1"/>
    </source>
</evidence>
<dbReference type="EMBL" id="KX284712">
    <property type="protein sequence ID" value="AOM64976.1"/>
    <property type="molecule type" value="Genomic_DNA"/>
</dbReference>
<evidence type="ECO:0000256" key="1">
    <source>
        <dbReference type="ARBA" id="ARBA00022598"/>
    </source>
</evidence>
<proteinExistence type="inferred from homology"/>
<dbReference type="PANTHER" id="PTHR43033">
    <property type="entry name" value="TRNA(ILE)-LYSIDINE SYNTHASE-RELATED"/>
    <property type="match status" value="1"/>
</dbReference>
<dbReference type="Pfam" id="PF01171">
    <property type="entry name" value="ATP_bind_3"/>
    <property type="match status" value="1"/>
</dbReference>
<dbReference type="GeneID" id="29072436"/>
<dbReference type="EC" id="6.3.4.19" evidence="6"/>
<dbReference type="GO" id="GO:0006400">
    <property type="term" value="P:tRNA modification"/>
    <property type="evidence" value="ECO:0007669"/>
    <property type="project" value="UniProtKB-UniRule"/>
</dbReference>
<keyword evidence="3 6" id="KW-0547">Nucleotide-binding</keyword>
<dbReference type="PANTHER" id="PTHR43033:SF1">
    <property type="entry name" value="TRNA(ILE)-LYSIDINE SYNTHASE-RELATED"/>
    <property type="match status" value="1"/>
</dbReference>
<organism evidence="8">
    <name type="scientific">Schizymenia dubyi</name>
    <dbReference type="NCBI Taxonomy" id="38368"/>
    <lineage>
        <taxon>Eukaryota</taxon>
        <taxon>Rhodophyta</taxon>
        <taxon>Florideophyceae</taxon>
        <taxon>Rhodymeniophycidae</taxon>
        <taxon>Nemastomatales</taxon>
        <taxon>Schizymeniaceae</taxon>
        <taxon>Schizymenia</taxon>
    </lineage>
</organism>
<comment type="domain">
    <text evidence="6">The N-terminal region contains the highly conserved SGGXDS motif, predicted to be a P-loop motif involved in ATP binding.</text>
</comment>
<dbReference type="NCBIfam" id="TIGR02432">
    <property type="entry name" value="lysidine_TilS_N"/>
    <property type="match status" value="1"/>
</dbReference>